<dbReference type="Pfam" id="PF05163">
    <property type="entry name" value="DinB"/>
    <property type="match status" value="1"/>
</dbReference>
<evidence type="ECO:0000313" key="5">
    <source>
        <dbReference type="Proteomes" id="UP000316429"/>
    </source>
</evidence>
<evidence type="ECO:0000256" key="1">
    <source>
        <dbReference type="ARBA" id="ARBA00008635"/>
    </source>
</evidence>
<protein>
    <submittedName>
        <fullName evidence="4">Damage-inducible protein DinB</fullName>
    </submittedName>
</protein>
<evidence type="ECO:0000256" key="3">
    <source>
        <dbReference type="PIRSR" id="PIRSR607837-1"/>
    </source>
</evidence>
<evidence type="ECO:0000256" key="2">
    <source>
        <dbReference type="ARBA" id="ARBA00022723"/>
    </source>
</evidence>
<organism evidence="4 5">
    <name type="scientific">Rhizobium glycinendophyticum</name>
    <dbReference type="NCBI Taxonomy" id="2589807"/>
    <lineage>
        <taxon>Bacteria</taxon>
        <taxon>Pseudomonadati</taxon>
        <taxon>Pseudomonadota</taxon>
        <taxon>Alphaproteobacteria</taxon>
        <taxon>Hyphomicrobiales</taxon>
        <taxon>Rhizobiaceae</taxon>
        <taxon>Rhizobium/Agrobacterium group</taxon>
        <taxon>Rhizobium</taxon>
    </lineage>
</organism>
<feature type="binding site" evidence="3">
    <location>
        <position position="47"/>
    </location>
    <ligand>
        <name>a divalent metal cation</name>
        <dbReference type="ChEBI" id="CHEBI:60240"/>
    </ligand>
</feature>
<reference evidence="4 5" key="1">
    <citation type="submission" date="2019-06" db="EMBL/GenBank/DDBJ databases">
        <title>Rhizobium sp. CL12 isolated from roots of soybean.</title>
        <authorList>
            <person name="Wang C."/>
        </authorList>
    </citation>
    <scope>NUCLEOTIDE SEQUENCE [LARGE SCALE GENOMIC DNA]</scope>
    <source>
        <strain evidence="4 5">CL12</strain>
    </source>
</reference>
<dbReference type="Proteomes" id="UP000316429">
    <property type="component" value="Unassembled WGS sequence"/>
</dbReference>
<dbReference type="PANTHER" id="PTHR37302:SF1">
    <property type="entry name" value="PROTEIN DINB"/>
    <property type="match status" value="1"/>
</dbReference>
<dbReference type="InterPro" id="IPR007837">
    <property type="entry name" value="DinB"/>
</dbReference>
<dbReference type="PANTHER" id="PTHR37302">
    <property type="entry name" value="SLR1116 PROTEIN"/>
    <property type="match status" value="1"/>
</dbReference>
<dbReference type="SUPFAM" id="SSF109854">
    <property type="entry name" value="DinB/YfiT-like putative metalloenzymes"/>
    <property type="match status" value="1"/>
</dbReference>
<dbReference type="EMBL" id="VFYP01000001">
    <property type="protein sequence ID" value="TPP10601.1"/>
    <property type="molecule type" value="Genomic_DNA"/>
</dbReference>
<dbReference type="Gene3D" id="1.20.120.450">
    <property type="entry name" value="dinb family like domain"/>
    <property type="match status" value="1"/>
</dbReference>
<keyword evidence="2 3" id="KW-0479">Metal-binding</keyword>
<accession>A0A504UV25</accession>
<sequence length="168" mass="18814">MEHLKMMAAYNRWANSLVYDAAATLSEDELHRDTGAFFGSIFGTLSHILTADRVWLYRFIGAGPRPSTLDERPCTGFAELREARVEEDGRIIAYVDNLTPAQLEGPISYTPLTSSELVQQRLSPALSHMFNHQTHHRGQVHAGLTGMGKPSLAIDLIYFLRSEGRAWL</sequence>
<dbReference type="OrthoDB" id="9807509at2"/>
<comment type="similarity">
    <text evidence="1">Belongs to the DinB family.</text>
</comment>
<proteinExistence type="inferred from homology"/>
<evidence type="ECO:0000313" key="4">
    <source>
        <dbReference type="EMBL" id="TPP10601.1"/>
    </source>
</evidence>
<feature type="binding site" evidence="3">
    <location>
        <position position="132"/>
    </location>
    <ligand>
        <name>a divalent metal cation</name>
        <dbReference type="ChEBI" id="CHEBI:60240"/>
    </ligand>
</feature>
<feature type="binding site" evidence="3">
    <location>
        <position position="136"/>
    </location>
    <ligand>
        <name>a divalent metal cation</name>
        <dbReference type="ChEBI" id="CHEBI:60240"/>
    </ligand>
</feature>
<dbReference type="RefSeq" id="WP_140826935.1">
    <property type="nucleotide sequence ID" value="NZ_VFYP01000001.1"/>
</dbReference>
<dbReference type="GO" id="GO:0046872">
    <property type="term" value="F:metal ion binding"/>
    <property type="evidence" value="ECO:0007669"/>
    <property type="project" value="UniProtKB-KW"/>
</dbReference>
<dbReference type="InterPro" id="IPR034660">
    <property type="entry name" value="DinB/YfiT-like"/>
</dbReference>
<keyword evidence="5" id="KW-1185">Reference proteome</keyword>
<name>A0A504UV25_9HYPH</name>
<gene>
    <name evidence="4" type="ORF">FJQ55_07075</name>
</gene>
<comment type="caution">
    <text evidence="4">The sequence shown here is derived from an EMBL/GenBank/DDBJ whole genome shotgun (WGS) entry which is preliminary data.</text>
</comment>
<dbReference type="AlphaFoldDB" id="A0A504UV25"/>